<comment type="caution">
    <text evidence="2">The sequence shown here is derived from an EMBL/GenBank/DDBJ whole genome shotgun (WGS) entry which is preliminary data.</text>
</comment>
<keyword evidence="3" id="KW-1185">Reference proteome</keyword>
<evidence type="ECO:0000313" key="2">
    <source>
        <dbReference type="EMBL" id="KST68073.1"/>
    </source>
</evidence>
<dbReference type="GO" id="GO:0032259">
    <property type="term" value="P:methylation"/>
    <property type="evidence" value="ECO:0007669"/>
    <property type="project" value="UniProtKB-KW"/>
</dbReference>
<reference evidence="2 3" key="1">
    <citation type="journal article" date="2015" name="Genome Announc.">
        <title>Draft Genome of the Euendolithic (true boring) Cyanobacterium Mastigocoleus testarum strain BC008.</title>
        <authorList>
            <person name="Guida B.S."/>
            <person name="Garcia-Pichel F."/>
        </authorList>
    </citation>
    <scope>NUCLEOTIDE SEQUENCE [LARGE SCALE GENOMIC DNA]</scope>
    <source>
        <strain evidence="2 3">BC008</strain>
    </source>
</reference>
<dbReference type="Gene3D" id="3.40.50.150">
    <property type="entry name" value="Vaccinia Virus protein VP39"/>
    <property type="match status" value="1"/>
</dbReference>
<dbReference type="GO" id="GO:0008168">
    <property type="term" value="F:methyltransferase activity"/>
    <property type="evidence" value="ECO:0007669"/>
    <property type="project" value="UniProtKB-KW"/>
</dbReference>
<protein>
    <submittedName>
        <fullName evidence="2">Methyltransferase type 11</fullName>
    </submittedName>
</protein>
<accession>A0A0V7ZU48</accession>
<dbReference type="InterPro" id="IPR041698">
    <property type="entry name" value="Methyltransf_25"/>
</dbReference>
<proteinExistence type="predicted"/>
<evidence type="ECO:0000313" key="3">
    <source>
        <dbReference type="Proteomes" id="UP000053372"/>
    </source>
</evidence>
<dbReference type="CDD" id="cd02440">
    <property type="entry name" value="AdoMet_MTases"/>
    <property type="match status" value="1"/>
</dbReference>
<dbReference type="OrthoDB" id="529208at2"/>
<organism evidence="2 3">
    <name type="scientific">Mastigocoleus testarum BC008</name>
    <dbReference type="NCBI Taxonomy" id="371196"/>
    <lineage>
        <taxon>Bacteria</taxon>
        <taxon>Bacillati</taxon>
        <taxon>Cyanobacteriota</taxon>
        <taxon>Cyanophyceae</taxon>
        <taxon>Nostocales</taxon>
        <taxon>Hapalosiphonaceae</taxon>
        <taxon>Mastigocoleus</taxon>
    </lineage>
</organism>
<dbReference type="PANTHER" id="PTHR43591">
    <property type="entry name" value="METHYLTRANSFERASE"/>
    <property type="match status" value="1"/>
</dbReference>
<evidence type="ECO:0000259" key="1">
    <source>
        <dbReference type="Pfam" id="PF13649"/>
    </source>
</evidence>
<feature type="domain" description="Methyltransferase" evidence="1">
    <location>
        <begin position="64"/>
        <end position="161"/>
    </location>
</feature>
<dbReference type="SUPFAM" id="SSF53335">
    <property type="entry name" value="S-adenosyl-L-methionine-dependent methyltransferases"/>
    <property type="match status" value="1"/>
</dbReference>
<sequence>MKSALKLPKLLYRTAILKLSHNNSDPVTDYDNAAASYDEYYSKYLGKRALEMLEKLPIKPGDCILDLACGTGVFSHPLAEQVGESGTIVAVDISPGMLQQNREKAMIKNLSNINFVESDALSFLQRVSSNSVDGVVCAWGICYMNHEQLRQELERVVKPGGFIGLIENRACTLKDVSDLFTKVLMDYPEAIEKNMVLHLPKDHKYLVKAFCKNRFKALEALDDFVVVPCKNGNEIVDYMVKSGASAGFINALEASMVNTVLQKLIEYANEGMSRGRKILVKHEFSILIGEKI</sequence>
<dbReference type="InterPro" id="IPR029063">
    <property type="entry name" value="SAM-dependent_MTases_sf"/>
</dbReference>
<dbReference type="RefSeq" id="WP_027846541.1">
    <property type="nucleotide sequence ID" value="NZ_LMTZ01000082.1"/>
</dbReference>
<gene>
    <name evidence="2" type="ORF">BC008_00045</name>
</gene>
<keyword evidence="2" id="KW-0489">Methyltransferase</keyword>
<name>A0A0V7ZU48_9CYAN</name>
<dbReference type="Proteomes" id="UP000053372">
    <property type="component" value="Unassembled WGS sequence"/>
</dbReference>
<dbReference type="Pfam" id="PF13649">
    <property type="entry name" value="Methyltransf_25"/>
    <property type="match status" value="1"/>
</dbReference>
<dbReference type="AlphaFoldDB" id="A0A0V7ZU48"/>
<keyword evidence="2" id="KW-0808">Transferase</keyword>
<dbReference type="EMBL" id="LMTZ01000082">
    <property type="protein sequence ID" value="KST68073.1"/>
    <property type="molecule type" value="Genomic_DNA"/>
</dbReference>